<dbReference type="InterPro" id="IPR012341">
    <property type="entry name" value="6hp_glycosidase-like_sf"/>
</dbReference>
<dbReference type="AlphaFoldDB" id="D8M0I9"/>
<dbReference type="RefSeq" id="XP_012895626.1">
    <property type="nucleotide sequence ID" value="XM_013040172.1"/>
</dbReference>
<proteinExistence type="predicted"/>
<evidence type="ECO:0008006" key="4">
    <source>
        <dbReference type="Google" id="ProtNLM"/>
    </source>
</evidence>
<dbReference type="PANTHER" id="PTHR31047">
    <property type="entry name" value="MEIOTICALLY UP-REGULATED GENE 157 PROTEIN"/>
    <property type="match status" value="1"/>
</dbReference>
<organism evidence="2">
    <name type="scientific">Blastocystis hominis</name>
    <dbReference type="NCBI Taxonomy" id="12968"/>
    <lineage>
        <taxon>Eukaryota</taxon>
        <taxon>Sar</taxon>
        <taxon>Stramenopiles</taxon>
        <taxon>Bigyra</taxon>
        <taxon>Opalozoa</taxon>
        <taxon>Opalinata</taxon>
        <taxon>Blastocystidae</taxon>
        <taxon>Blastocystis</taxon>
    </lineage>
</organism>
<keyword evidence="1" id="KW-0732">Signal</keyword>
<dbReference type="GeneID" id="24918955"/>
<dbReference type="SMART" id="SM01149">
    <property type="entry name" value="DUF1237"/>
    <property type="match status" value="1"/>
</dbReference>
<sequence>MYALLLLIALIHIASCRVAKEERTFVSSVVDKFISEIKPNFKDKELADLFESCYPNTLDTTVYSFTESDCGDEDTFLITGDITAMWLRDSTNQIVPYLRFARQDPKLRALIRGVLNRQVKSVLIDPYANAFNFDKTGHPDSHTDDSTKRPAALGTRQNAMNSYIFERKFEIDSLAAVLALSHQYYNATGDATPFNARWAKAVKLMIQTARNNQIASGPYTSYEYSFTRMCNRPTETLMDGEGWPSRYTGLIRSAFRPSDDATKLPFFIPGNIMFLVNLRHCAKILRDVVGDAVLAAEAMKLAQEIDDAVQNFAVLNHPFKGKVLAYEVDGFGSAYFMDDANIPSLLSLPYLGYLDKNDPLYRSTRELILSPFNPYFFKGAAGEGIGGPHVGPGYIWPMSIIMRAYTSDDANEIMECLRVLKASATNGYMHESFSQDNVNGYTRPWFAWANSLFGDMLIDLMDRHPELILHY</sequence>
<dbReference type="EMBL" id="FN668643">
    <property type="protein sequence ID" value="CBK21578.2"/>
    <property type="molecule type" value="Genomic_DNA"/>
</dbReference>
<reference evidence="2" key="1">
    <citation type="submission" date="2010-02" db="EMBL/GenBank/DDBJ databases">
        <title>Sequencing and annotation of the Blastocystis hominis genome.</title>
        <authorList>
            <person name="Wincker P."/>
        </authorList>
    </citation>
    <scope>NUCLEOTIDE SEQUENCE</scope>
    <source>
        <strain evidence="2">Singapore isolate B</strain>
    </source>
</reference>
<accession>D8M0I9</accession>
<dbReference type="Gene3D" id="1.50.10.10">
    <property type="match status" value="1"/>
</dbReference>
<evidence type="ECO:0000313" key="2">
    <source>
        <dbReference type="EMBL" id="CBK21578.2"/>
    </source>
</evidence>
<evidence type="ECO:0000256" key="1">
    <source>
        <dbReference type="SAM" id="SignalP"/>
    </source>
</evidence>
<protein>
    <recommendedName>
        <fullName evidence="4">Glycoside hydrolase family 125 protein</fullName>
    </recommendedName>
</protein>
<evidence type="ECO:0000313" key="3">
    <source>
        <dbReference type="Proteomes" id="UP000008312"/>
    </source>
</evidence>
<dbReference type="InterPro" id="IPR008928">
    <property type="entry name" value="6-hairpin_glycosidase_sf"/>
</dbReference>
<feature type="chain" id="PRO_5003117649" description="Glycoside hydrolase family 125 protein" evidence="1">
    <location>
        <begin position="17"/>
        <end position="471"/>
    </location>
</feature>
<dbReference type="OrthoDB" id="7771656at2759"/>
<dbReference type="SUPFAM" id="SSF48208">
    <property type="entry name" value="Six-hairpin glycosidases"/>
    <property type="match status" value="1"/>
</dbReference>
<dbReference type="Pfam" id="PF06824">
    <property type="entry name" value="Glyco_hydro_125"/>
    <property type="match status" value="1"/>
</dbReference>
<gene>
    <name evidence="2" type="ORF">GSBLH_T00001724001</name>
</gene>
<dbReference type="Proteomes" id="UP000008312">
    <property type="component" value="Unassembled WGS sequence"/>
</dbReference>
<dbReference type="InParanoid" id="D8M0I9"/>
<keyword evidence="3" id="KW-1185">Reference proteome</keyword>
<dbReference type="PANTHER" id="PTHR31047:SF0">
    <property type="entry name" value="MEIOTICALLY UP-REGULATED GENE 157 PROTEIN"/>
    <property type="match status" value="1"/>
</dbReference>
<dbReference type="PIRSF" id="PIRSF028846">
    <property type="entry name" value="UCP028846"/>
    <property type="match status" value="1"/>
</dbReference>
<dbReference type="GO" id="GO:0005975">
    <property type="term" value="P:carbohydrate metabolic process"/>
    <property type="evidence" value="ECO:0007669"/>
    <property type="project" value="InterPro"/>
</dbReference>
<feature type="signal peptide" evidence="1">
    <location>
        <begin position="1"/>
        <end position="16"/>
    </location>
</feature>
<name>D8M0I9_BLAHO</name>
<dbReference type="OMA" id="WFAWCNS"/>
<dbReference type="InterPro" id="IPR008313">
    <property type="entry name" value="GH125"/>
</dbReference>